<dbReference type="SUPFAM" id="SSF46785">
    <property type="entry name" value="Winged helix' DNA-binding domain"/>
    <property type="match status" value="1"/>
</dbReference>
<dbReference type="Pfam" id="PF12802">
    <property type="entry name" value="MarR_2"/>
    <property type="match status" value="1"/>
</dbReference>
<evidence type="ECO:0000256" key="3">
    <source>
        <dbReference type="ARBA" id="ARBA00023163"/>
    </source>
</evidence>
<protein>
    <submittedName>
        <fullName evidence="4">Multidrug resistance operon repressor</fullName>
    </submittedName>
</protein>
<dbReference type="PANTHER" id="PTHR42756:SF1">
    <property type="entry name" value="TRANSCRIPTIONAL REPRESSOR OF EMRAB OPERON"/>
    <property type="match status" value="1"/>
</dbReference>
<dbReference type="InterPro" id="IPR000835">
    <property type="entry name" value="HTH_MarR-typ"/>
</dbReference>
<organism evidence="4 5">
    <name type="scientific">Staphylococcus nepalensis</name>
    <dbReference type="NCBI Taxonomy" id="214473"/>
    <lineage>
        <taxon>Bacteria</taxon>
        <taxon>Bacillati</taxon>
        <taxon>Bacillota</taxon>
        <taxon>Bacilli</taxon>
        <taxon>Bacillales</taxon>
        <taxon>Staphylococcaceae</taxon>
        <taxon>Staphylococcus</taxon>
    </lineage>
</organism>
<reference evidence="4 5" key="1">
    <citation type="submission" date="2018-06" db="EMBL/GenBank/DDBJ databases">
        <authorList>
            <consortium name="Pathogen Informatics"/>
            <person name="Doyle S."/>
        </authorList>
    </citation>
    <scope>NUCLEOTIDE SEQUENCE [LARGE SCALE GENOMIC DNA]</scope>
    <source>
        <strain evidence="4 5">NCTC13834</strain>
    </source>
</reference>
<dbReference type="GO" id="GO:0003677">
    <property type="term" value="F:DNA binding"/>
    <property type="evidence" value="ECO:0007669"/>
    <property type="project" value="UniProtKB-KW"/>
</dbReference>
<dbReference type="InterPro" id="IPR036390">
    <property type="entry name" value="WH_DNA-bd_sf"/>
</dbReference>
<dbReference type="RefSeq" id="WP_103373730.1">
    <property type="nucleotide sequence ID" value="NZ_BMCF01000007.1"/>
</dbReference>
<keyword evidence="3" id="KW-0804">Transcription</keyword>
<dbReference type="AlphaFoldDB" id="A0A380GJ69"/>
<dbReference type="PRINTS" id="PR00598">
    <property type="entry name" value="HTHMARR"/>
</dbReference>
<keyword evidence="1" id="KW-0805">Transcription regulation</keyword>
<evidence type="ECO:0000313" key="5">
    <source>
        <dbReference type="Proteomes" id="UP000254412"/>
    </source>
</evidence>
<dbReference type="Proteomes" id="UP000254412">
    <property type="component" value="Unassembled WGS sequence"/>
</dbReference>
<evidence type="ECO:0000313" key="4">
    <source>
        <dbReference type="EMBL" id="SUM53814.1"/>
    </source>
</evidence>
<dbReference type="PROSITE" id="PS50995">
    <property type="entry name" value="HTH_MARR_2"/>
    <property type="match status" value="1"/>
</dbReference>
<evidence type="ECO:0000256" key="2">
    <source>
        <dbReference type="ARBA" id="ARBA00023125"/>
    </source>
</evidence>
<dbReference type="SMART" id="SM00347">
    <property type="entry name" value="HTH_MARR"/>
    <property type="match status" value="1"/>
</dbReference>
<evidence type="ECO:0000256" key="1">
    <source>
        <dbReference type="ARBA" id="ARBA00023015"/>
    </source>
</evidence>
<accession>A0A380GJ69</accession>
<keyword evidence="2" id="KW-0238">DNA-binding</keyword>
<dbReference type="GO" id="GO:0003700">
    <property type="term" value="F:DNA-binding transcription factor activity"/>
    <property type="evidence" value="ECO:0007669"/>
    <property type="project" value="InterPro"/>
</dbReference>
<proteinExistence type="predicted"/>
<dbReference type="EMBL" id="UHDS01000001">
    <property type="protein sequence ID" value="SUM53814.1"/>
    <property type="molecule type" value="Genomic_DNA"/>
</dbReference>
<sequence length="147" mass="17320">MEVNDIRKFNRFYTRVLGVFDESVFKLNYSLLEMRTLGEIGRNKGITGNSLSKYLNIDKGYLSRILNKLIKNQLIFKEKNERDNRVYHLFLTNEGEELNQYVEKESDEKVVELLKPLKDDEIQELKRSMVSIKSILNQVVITEQEGK</sequence>
<gene>
    <name evidence="4" type="primary">mexR</name>
    <name evidence="4" type="ORF">NCTC13834_00097</name>
</gene>
<name>A0A380GJ69_9STAP</name>
<dbReference type="PANTHER" id="PTHR42756">
    <property type="entry name" value="TRANSCRIPTIONAL REGULATOR, MARR"/>
    <property type="match status" value="1"/>
</dbReference>
<dbReference type="Gene3D" id="1.10.10.10">
    <property type="entry name" value="Winged helix-like DNA-binding domain superfamily/Winged helix DNA-binding domain"/>
    <property type="match status" value="1"/>
</dbReference>
<dbReference type="InterPro" id="IPR036388">
    <property type="entry name" value="WH-like_DNA-bd_sf"/>
</dbReference>